<feature type="compositionally biased region" description="Low complexity" evidence="1">
    <location>
        <begin position="81"/>
        <end position="90"/>
    </location>
</feature>
<feature type="non-terminal residue" evidence="2">
    <location>
        <position position="108"/>
    </location>
</feature>
<evidence type="ECO:0000313" key="2">
    <source>
        <dbReference type="EMBL" id="MCI25878.1"/>
    </source>
</evidence>
<proteinExistence type="predicted"/>
<evidence type="ECO:0000313" key="3">
    <source>
        <dbReference type="Proteomes" id="UP000265520"/>
    </source>
</evidence>
<keyword evidence="3" id="KW-1185">Reference proteome</keyword>
<dbReference type="Proteomes" id="UP000265520">
    <property type="component" value="Unassembled WGS sequence"/>
</dbReference>
<reference evidence="2 3" key="1">
    <citation type="journal article" date="2018" name="Front. Plant Sci.">
        <title>Red Clover (Trifolium pratense) and Zigzag Clover (T. medium) - A Picture of Genomic Similarities and Differences.</title>
        <authorList>
            <person name="Dluhosova J."/>
            <person name="Istvanek J."/>
            <person name="Nedelnik J."/>
            <person name="Repkova J."/>
        </authorList>
    </citation>
    <scope>NUCLEOTIDE SEQUENCE [LARGE SCALE GENOMIC DNA]</scope>
    <source>
        <strain evidence="3">cv. 10/8</strain>
        <tissue evidence="2">Leaf</tissue>
    </source>
</reference>
<evidence type="ECO:0000256" key="1">
    <source>
        <dbReference type="SAM" id="MobiDB-lite"/>
    </source>
</evidence>
<organism evidence="2 3">
    <name type="scientific">Trifolium medium</name>
    <dbReference type="NCBI Taxonomy" id="97028"/>
    <lineage>
        <taxon>Eukaryota</taxon>
        <taxon>Viridiplantae</taxon>
        <taxon>Streptophyta</taxon>
        <taxon>Embryophyta</taxon>
        <taxon>Tracheophyta</taxon>
        <taxon>Spermatophyta</taxon>
        <taxon>Magnoliopsida</taxon>
        <taxon>eudicotyledons</taxon>
        <taxon>Gunneridae</taxon>
        <taxon>Pentapetalae</taxon>
        <taxon>rosids</taxon>
        <taxon>fabids</taxon>
        <taxon>Fabales</taxon>
        <taxon>Fabaceae</taxon>
        <taxon>Papilionoideae</taxon>
        <taxon>50 kb inversion clade</taxon>
        <taxon>NPAAA clade</taxon>
        <taxon>Hologalegina</taxon>
        <taxon>IRL clade</taxon>
        <taxon>Trifolieae</taxon>
        <taxon>Trifolium</taxon>
    </lineage>
</organism>
<sequence length="108" mass="11783">MMLLELGYMDKVHYVNTTEKNTQSDESGKTKSVNNDDADAATDKDDTVVVDLEDENVSPKTKPDRANGSGIAKRLRSNAGKSVKQEVVAKQAKKTGNKPVLYGPSRGW</sequence>
<protein>
    <submittedName>
        <fullName evidence="2">Uncharacterized protein</fullName>
    </submittedName>
</protein>
<accession>A0A392QNR2</accession>
<dbReference type="EMBL" id="LXQA010149950">
    <property type="protein sequence ID" value="MCI25878.1"/>
    <property type="molecule type" value="Genomic_DNA"/>
</dbReference>
<dbReference type="AlphaFoldDB" id="A0A392QNR2"/>
<feature type="region of interest" description="Disordered" evidence="1">
    <location>
        <begin position="17"/>
        <end position="108"/>
    </location>
</feature>
<comment type="caution">
    <text evidence="2">The sequence shown here is derived from an EMBL/GenBank/DDBJ whole genome shotgun (WGS) entry which is preliminary data.</text>
</comment>
<name>A0A392QNR2_9FABA</name>